<dbReference type="Pfam" id="PF04325">
    <property type="entry name" value="DUF465"/>
    <property type="match status" value="1"/>
</dbReference>
<accession>A0A6M0QTE4</accession>
<evidence type="ECO:0000313" key="2">
    <source>
        <dbReference type="EMBL" id="NEY89923.1"/>
    </source>
</evidence>
<protein>
    <submittedName>
        <fullName evidence="2">DUF465 domain-containing protein</fullName>
    </submittedName>
</protein>
<dbReference type="InterPro" id="IPR038444">
    <property type="entry name" value="DUF465_sf"/>
</dbReference>
<dbReference type="Gene3D" id="6.10.280.50">
    <property type="match status" value="1"/>
</dbReference>
<dbReference type="Proteomes" id="UP000477782">
    <property type="component" value="Unassembled WGS sequence"/>
</dbReference>
<dbReference type="InterPro" id="IPR007420">
    <property type="entry name" value="DUF465"/>
</dbReference>
<name>A0A6M0QTE4_9RHOB</name>
<dbReference type="EMBL" id="JAAIVJ010000002">
    <property type="protein sequence ID" value="NEY89923.1"/>
    <property type="molecule type" value="Genomic_DNA"/>
</dbReference>
<keyword evidence="1" id="KW-0175">Coiled coil</keyword>
<evidence type="ECO:0000256" key="1">
    <source>
        <dbReference type="SAM" id="Coils"/>
    </source>
</evidence>
<feature type="coiled-coil region" evidence="1">
    <location>
        <begin position="7"/>
        <end position="55"/>
    </location>
</feature>
<reference evidence="2 3" key="1">
    <citation type="submission" date="2020-02" db="EMBL/GenBank/DDBJ databases">
        <authorList>
            <person name="Chen W.-M."/>
        </authorList>
    </citation>
    <scope>NUCLEOTIDE SEQUENCE [LARGE SCALE GENOMIC DNA]</scope>
    <source>
        <strain evidence="2 3">KMS-5</strain>
    </source>
</reference>
<sequence>MTVASHIAELKKKHEQLSEMVEKAQRAPGSNDLQIHEWKRQKLKIKEEIERLTQSA</sequence>
<organism evidence="2 3">
    <name type="scientific">Tabrizicola oligotrophica</name>
    <dbReference type="NCBI Taxonomy" id="2710650"/>
    <lineage>
        <taxon>Bacteria</taxon>
        <taxon>Pseudomonadati</taxon>
        <taxon>Pseudomonadota</taxon>
        <taxon>Alphaproteobacteria</taxon>
        <taxon>Rhodobacterales</taxon>
        <taxon>Paracoccaceae</taxon>
        <taxon>Tabrizicola</taxon>
    </lineage>
</organism>
<keyword evidence="3" id="KW-1185">Reference proteome</keyword>
<gene>
    <name evidence="2" type="ORF">G4Z14_06380</name>
</gene>
<dbReference type="AlphaFoldDB" id="A0A6M0QTE4"/>
<evidence type="ECO:0000313" key="3">
    <source>
        <dbReference type="Proteomes" id="UP000477782"/>
    </source>
</evidence>
<comment type="caution">
    <text evidence="2">The sequence shown here is derived from an EMBL/GenBank/DDBJ whole genome shotgun (WGS) entry which is preliminary data.</text>
</comment>
<dbReference type="RefSeq" id="WP_164623949.1">
    <property type="nucleotide sequence ID" value="NZ_JAAIVJ010000002.1"/>
</dbReference>
<proteinExistence type="predicted"/>